<dbReference type="InterPro" id="IPR000515">
    <property type="entry name" value="MetI-like"/>
</dbReference>
<evidence type="ECO:0000313" key="10">
    <source>
        <dbReference type="Proteomes" id="UP000502248"/>
    </source>
</evidence>
<keyword evidence="10" id="KW-1185">Reference proteome</keyword>
<feature type="transmembrane region" description="Helical" evidence="7">
    <location>
        <begin position="12"/>
        <end position="34"/>
    </location>
</feature>
<sequence length="293" mass="32793">MKSIQMNQTFVHAVLFVLACACLFPFLLLFMSSITDESSIIRNGYSLFPERISMDAYAYLWTEASTMLRAYGITVFITITGTFVGLLIAALLAYPLSRKDMPLRTSLSFIVFFTLLFNGGLVPTYLVYTELFHLKNTLMALIIPGLLTNGFFILLIRTFFSTSIPVPIIESAYMDGASEFKIFYRIVLPLSLPILATIGLMLTINYWNDWFNALIYVTDAKLFSIQSLLNRMLSNIQFLQQNTLGSTQGQAASLPTNAVRMAMAVVGILPIVCIYPFFQKYFVKGLTIGAVKG</sequence>
<accession>A0A7Z2ZKH0</accession>
<comment type="similarity">
    <text evidence="7">Belongs to the binding-protein-dependent transport system permease family.</text>
</comment>
<feature type="transmembrane region" description="Helical" evidence="7">
    <location>
        <begin position="182"/>
        <end position="207"/>
    </location>
</feature>
<protein>
    <submittedName>
        <fullName evidence="9">Carbohydrate ABC transporter permease</fullName>
    </submittedName>
</protein>
<evidence type="ECO:0000256" key="5">
    <source>
        <dbReference type="ARBA" id="ARBA00022989"/>
    </source>
</evidence>
<gene>
    <name evidence="9" type="ORF">HH215_06340</name>
</gene>
<dbReference type="GO" id="GO:0055085">
    <property type="term" value="P:transmembrane transport"/>
    <property type="evidence" value="ECO:0007669"/>
    <property type="project" value="InterPro"/>
</dbReference>
<dbReference type="SUPFAM" id="SSF161098">
    <property type="entry name" value="MetI-like"/>
    <property type="match status" value="1"/>
</dbReference>
<dbReference type="GO" id="GO:0005886">
    <property type="term" value="C:plasma membrane"/>
    <property type="evidence" value="ECO:0007669"/>
    <property type="project" value="UniProtKB-SubCell"/>
</dbReference>
<evidence type="ECO:0000256" key="3">
    <source>
        <dbReference type="ARBA" id="ARBA00022475"/>
    </source>
</evidence>
<keyword evidence="2 7" id="KW-0813">Transport</keyword>
<dbReference type="AlphaFoldDB" id="A0A7Z2ZKH0"/>
<dbReference type="PROSITE" id="PS51257">
    <property type="entry name" value="PROKAR_LIPOPROTEIN"/>
    <property type="match status" value="1"/>
</dbReference>
<reference evidence="9 10" key="1">
    <citation type="submission" date="2020-04" db="EMBL/GenBank/DDBJ databases">
        <title>Genome sequencing of novel species.</title>
        <authorList>
            <person name="Heo J."/>
            <person name="Kim S.-J."/>
            <person name="Kim J.-S."/>
            <person name="Hong S.-B."/>
            <person name="Kwon S.-W."/>
        </authorList>
    </citation>
    <scope>NUCLEOTIDE SEQUENCE [LARGE SCALE GENOMIC DNA]</scope>
    <source>
        <strain evidence="9 10">MFER-1</strain>
    </source>
</reference>
<name>A0A7Z2ZKH0_9BACL</name>
<dbReference type="EMBL" id="CP051680">
    <property type="protein sequence ID" value="QJD82835.1"/>
    <property type="molecule type" value="Genomic_DNA"/>
</dbReference>
<dbReference type="CDD" id="cd06261">
    <property type="entry name" value="TM_PBP2"/>
    <property type="match status" value="1"/>
</dbReference>
<dbReference type="Gene3D" id="1.10.3720.10">
    <property type="entry name" value="MetI-like"/>
    <property type="match status" value="1"/>
</dbReference>
<dbReference type="KEGG" id="cheb:HH215_06340"/>
<dbReference type="PANTHER" id="PTHR43744:SF9">
    <property type="entry name" value="POLYGALACTURONAN_RHAMNOGALACTURONAN TRANSPORT SYSTEM PERMEASE PROTEIN YTCP"/>
    <property type="match status" value="1"/>
</dbReference>
<dbReference type="Pfam" id="PF00528">
    <property type="entry name" value="BPD_transp_1"/>
    <property type="match status" value="1"/>
</dbReference>
<dbReference type="PANTHER" id="PTHR43744">
    <property type="entry name" value="ABC TRANSPORTER PERMEASE PROTEIN MG189-RELATED-RELATED"/>
    <property type="match status" value="1"/>
</dbReference>
<evidence type="ECO:0000313" key="9">
    <source>
        <dbReference type="EMBL" id="QJD82835.1"/>
    </source>
</evidence>
<feature type="domain" description="ABC transmembrane type-1" evidence="8">
    <location>
        <begin position="71"/>
        <end position="278"/>
    </location>
</feature>
<dbReference type="InterPro" id="IPR035906">
    <property type="entry name" value="MetI-like_sf"/>
</dbReference>
<evidence type="ECO:0000256" key="6">
    <source>
        <dbReference type="ARBA" id="ARBA00023136"/>
    </source>
</evidence>
<keyword evidence="6 7" id="KW-0472">Membrane</keyword>
<evidence type="ECO:0000256" key="1">
    <source>
        <dbReference type="ARBA" id="ARBA00004651"/>
    </source>
</evidence>
<organism evidence="9 10">
    <name type="scientific">Cohnella herbarum</name>
    <dbReference type="NCBI Taxonomy" id="2728023"/>
    <lineage>
        <taxon>Bacteria</taxon>
        <taxon>Bacillati</taxon>
        <taxon>Bacillota</taxon>
        <taxon>Bacilli</taxon>
        <taxon>Bacillales</taxon>
        <taxon>Paenibacillaceae</taxon>
        <taxon>Cohnella</taxon>
    </lineage>
</organism>
<dbReference type="Proteomes" id="UP000502248">
    <property type="component" value="Chromosome"/>
</dbReference>
<keyword evidence="3" id="KW-1003">Cell membrane</keyword>
<dbReference type="RefSeq" id="WP_169279131.1">
    <property type="nucleotide sequence ID" value="NZ_CP051680.1"/>
</dbReference>
<evidence type="ECO:0000256" key="7">
    <source>
        <dbReference type="RuleBase" id="RU363032"/>
    </source>
</evidence>
<feature type="transmembrane region" description="Helical" evidence="7">
    <location>
        <begin position="138"/>
        <end position="161"/>
    </location>
</feature>
<feature type="transmembrane region" description="Helical" evidence="7">
    <location>
        <begin position="258"/>
        <end position="278"/>
    </location>
</feature>
<dbReference type="PROSITE" id="PS50928">
    <property type="entry name" value="ABC_TM1"/>
    <property type="match status" value="1"/>
</dbReference>
<evidence type="ECO:0000256" key="4">
    <source>
        <dbReference type="ARBA" id="ARBA00022692"/>
    </source>
</evidence>
<feature type="transmembrane region" description="Helical" evidence="7">
    <location>
        <begin position="70"/>
        <end position="94"/>
    </location>
</feature>
<proteinExistence type="inferred from homology"/>
<evidence type="ECO:0000256" key="2">
    <source>
        <dbReference type="ARBA" id="ARBA00022448"/>
    </source>
</evidence>
<feature type="transmembrane region" description="Helical" evidence="7">
    <location>
        <begin position="106"/>
        <end position="126"/>
    </location>
</feature>
<keyword evidence="5 7" id="KW-1133">Transmembrane helix</keyword>
<keyword evidence="4 7" id="KW-0812">Transmembrane</keyword>
<evidence type="ECO:0000259" key="8">
    <source>
        <dbReference type="PROSITE" id="PS50928"/>
    </source>
</evidence>
<comment type="subcellular location">
    <subcellularLocation>
        <location evidence="1 7">Cell membrane</location>
        <topology evidence="1 7">Multi-pass membrane protein</topology>
    </subcellularLocation>
</comment>